<reference evidence="1" key="1">
    <citation type="submission" date="2018-05" db="EMBL/GenBank/DDBJ databases">
        <authorList>
            <person name="Lanie J.A."/>
            <person name="Ng W.-L."/>
            <person name="Kazmierczak K.M."/>
            <person name="Andrzejewski T.M."/>
            <person name="Davidsen T.M."/>
            <person name="Wayne K.J."/>
            <person name="Tettelin H."/>
            <person name="Glass J.I."/>
            <person name="Rusch D."/>
            <person name="Podicherti R."/>
            <person name="Tsui H.-C.T."/>
            <person name="Winkler M.E."/>
        </authorList>
    </citation>
    <scope>NUCLEOTIDE SEQUENCE</scope>
</reference>
<protein>
    <submittedName>
        <fullName evidence="1">Uncharacterized protein</fullName>
    </submittedName>
</protein>
<accession>A0A382QFS5</accession>
<organism evidence="1">
    <name type="scientific">marine metagenome</name>
    <dbReference type="NCBI Taxonomy" id="408172"/>
    <lineage>
        <taxon>unclassified sequences</taxon>
        <taxon>metagenomes</taxon>
        <taxon>ecological metagenomes</taxon>
    </lineage>
</organism>
<proteinExistence type="predicted"/>
<evidence type="ECO:0000313" key="1">
    <source>
        <dbReference type="EMBL" id="SVC83867.1"/>
    </source>
</evidence>
<sequence length="179" mass="20097">MKKLIYVAVLSALIFSACKETETGGCIDSLAINYESWADYDDGSCLYQCDDPYATNYNVTTNYPVCEYEGDVVFYLDVPAAQEFTNLGIPFLDVYVGNELAGSMPTNIGFTSTVTCTDTDPEPVYFIYQWENEQTTDLTWTVRDGTGFIWYDGTNEVLANNCLSLQLTWSMVQAYQNAH</sequence>
<dbReference type="PROSITE" id="PS51257">
    <property type="entry name" value="PROKAR_LIPOPROTEIN"/>
    <property type="match status" value="1"/>
</dbReference>
<dbReference type="AlphaFoldDB" id="A0A382QFS5"/>
<gene>
    <name evidence="1" type="ORF">METZ01_LOCUS336721</name>
</gene>
<dbReference type="EMBL" id="UINC01113921">
    <property type="protein sequence ID" value="SVC83867.1"/>
    <property type="molecule type" value="Genomic_DNA"/>
</dbReference>
<name>A0A382QFS5_9ZZZZ</name>